<feature type="region of interest" description="Disordered" evidence="1">
    <location>
        <begin position="81"/>
        <end position="113"/>
    </location>
</feature>
<name>A0A2J8AGZ4_9CHLO</name>
<comment type="caution">
    <text evidence="2">The sequence shown here is derived from an EMBL/GenBank/DDBJ whole genome shotgun (WGS) entry which is preliminary data.</text>
</comment>
<dbReference type="Proteomes" id="UP000236333">
    <property type="component" value="Unassembled WGS sequence"/>
</dbReference>
<gene>
    <name evidence="2" type="ORF">TSOC_001371</name>
</gene>
<feature type="region of interest" description="Disordered" evidence="1">
    <location>
        <begin position="1"/>
        <end position="43"/>
    </location>
</feature>
<feature type="compositionally biased region" description="Polar residues" evidence="1">
    <location>
        <begin position="93"/>
        <end position="113"/>
    </location>
</feature>
<protein>
    <submittedName>
        <fullName evidence="2">Uncharacterized protein</fullName>
    </submittedName>
</protein>
<evidence type="ECO:0000256" key="1">
    <source>
        <dbReference type="SAM" id="MobiDB-lite"/>
    </source>
</evidence>
<proteinExistence type="predicted"/>
<accession>A0A2J8AGZ4</accession>
<evidence type="ECO:0000313" key="3">
    <source>
        <dbReference type="Proteomes" id="UP000236333"/>
    </source>
</evidence>
<keyword evidence="3" id="KW-1185">Reference proteome</keyword>
<sequence length="227" mass="24519">MHWRSHCSRPAPPSVTTSTPTIDSHRAATASASEPCPQLHAAGPRHLTKHYREHRRDSGELASCLGMLYTTKRSYHSHVHAPIESNERASEVGATSSRTMASRSGSMPPSLRQRSTTLEENFCRLSVQNEPRSAATTPAHVSALVRTWLSTSACRAISVTSACFCGAVAKSMQRCSTQQPCRQAGGEEESRRIPRVEAAAGHKLYCGGSRQVVDCEGGSKAHRGAAR</sequence>
<reference evidence="2 3" key="1">
    <citation type="journal article" date="2017" name="Mol. Biol. Evol.">
        <title>The 4-celled Tetrabaena socialis nuclear genome reveals the essential components for genetic control of cell number at the origin of multicellularity in the volvocine lineage.</title>
        <authorList>
            <person name="Featherston J."/>
            <person name="Arakaki Y."/>
            <person name="Hanschen E.R."/>
            <person name="Ferris P.J."/>
            <person name="Michod R.E."/>
            <person name="Olson B.J.S.C."/>
            <person name="Nozaki H."/>
            <person name="Durand P.M."/>
        </authorList>
    </citation>
    <scope>NUCLEOTIDE SEQUENCE [LARGE SCALE GENOMIC DNA]</scope>
    <source>
        <strain evidence="2 3">NIES-571</strain>
    </source>
</reference>
<evidence type="ECO:0000313" key="2">
    <source>
        <dbReference type="EMBL" id="PNH11794.1"/>
    </source>
</evidence>
<dbReference type="AlphaFoldDB" id="A0A2J8AGZ4"/>
<organism evidence="2 3">
    <name type="scientific">Tetrabaena socialis</name>
    <dbReference type="NCBI Taxonomy" id="47790"/>
    <lineage>
        <taxon>Eukaryota</taxon>
        <taxon>Viridiplantae</taxon>
        <taxon>Chlorophyta</taxon>
        <taxon>core chlorophytes</taxon>
        <taxon>Chlorophyceae</taxon>
        <taxon>CS clade</taxon>
        <taxon>Chlamydomonadales</taxon>
        <taxon>Tetrabaenaceae</taxon>
        <taxon>Tetrabaena</taxon>
    </lineage>
</organism>
<dbReference type="EMBL" id="PGGS01000022">
    <property type="protein sequence ID" value="PNH11794.1"/>
    <property type="molecule type" value="Genomic_DNA"/>
</dbReference>